<organism evidence="1 2">
    <name type="scientific">Priestia filamentosa</name>
    <dbReference type="NCBI Taxonomy" id="1402861"/>
    <lineage>
        <taxon>Bacteria</taxon>
        <taxon>Bacillati</taxon>
        <taxon>Bacillota</taxon>
        <taxon>Bacilli</taxon>
        <taxon>Bacillales</taxon>
        <taxon>Bacillaceae</taxon>
        <taxon>Priestia</taxon>
    </lineage>
</organism>
<dbReference type="AlphaFoldDB" id="A0A0H4KGB9"/>
<reference evidence="1 2" key="1">
    <citation type="journal article" date="2015" name="PLoS ONE">
        <title>Genome Sequence of Bacillus endophyticus and Analysis of Its Companion Mechanism in the Ketogulonigenium vulgare-Bacillus Strain Consortium.</title>
        <authorList>
            <person name="Jia N."/>
            <person name="Du J."/>
            <person name="Ding M.Z."/>
            <person name="Gao F."/>
            <person name="Yuan Y.J."/>
        </authorList>
    </citation>
    <scope>NUCLEOTIDE SEQUENCE [LARGE SCALE GENOMIC DNA]</scope>
    <source>
        <strain evidence="1 2">Hbe603</strain>
    </source>
</reference>
<evidence type="ECO:0000313" key="1">
    <source>
        <dbReference type="EMBL" id="AKO91841.1"/>
    </source>
</evidence>
<reference evidence="2" key="2">
    <citation type="submission" date="2015-06" db="EMBL/GenBank/DDBJ databases">
        <title>Genome Sequence of Bacillus endophyticus and Analysis of its Companion Mechanism in the Ketogulonigenium vulgare-Bacillus strain Consortium.</title>
        <authorList>
            <person name="Jia N."/>
            <person name="Du J."/>
            <person name="Ding M.-Z."/>
            <person name="Gao F."/>
            <person name="Yuan Y.-J."/>
        </authorList>
    </citation>
    <scope>NUCLEOTIDE SEQUENCE [LARGE SCALE GENOMIC DNA]</scope>
    <source>
        <strain evidence="2">Hbe603</strain>
    </source>
</reference>
<protein>
    <submittedName>
        <fullName evidence="1">Uncharacterized protein</fullName>
    </submittedName>
</protein>
<accession>A0A231S9P9</accession>
<dbReference type="KEGG" id="beo:BEH_06815"/>
<keyword evidence="2" id="KW-1185">Reference proteome</keyword>
<name>A0A0H4KGB9_9BACI</name>
<dbReference type="PATRIC" id="fig|135735.6.peg.1369"/>
<evidence type="ECO:0000313" key="2">
    <source>
        <dbReference type="Proteomes" id="UP000036202"/>
    </source>
</evidence>
<accession>A0A0H4KGB9</accession>
<gene>
    <name evidence="1" type="ORF">BEH_06815</name>
</gene>
<proteinExistence type="predicted"/>
<dbReference type="EMBL" id="CP011974">
    <property type="protein sequence ID" value="AKO91841.1"/>
    <property type="molecule type" value="Genomic_DNA"/>
</dbReference>
<dbReference type="Proteomes" id="UP000036202">
    <property type="component" value="Chromosome"/>
</dbReference>
<sequence length="117" mass="13623">MQQFLARVAAFWLTFHMLASLYYGIYLHDKHSLLSWWKHSFFLTLPLSFSSCLLLQICLLILGKQRDFLKGLFLSFLLCIVYKVLFSFQLIMLSIIFTSCIAFLASGKSITIIRKKT</sequence>